<evidence type="ECO:0000313" key="9">
    <source>
        <dbReference type="EMBL" id="ABR64234.1"/>
    </source>
</evidence>
<dbReference type="InterPro" id="IPR029036">
    <property type="entry name" value="P5CR_dimer"/>
</dbReference>
<proteinExistence type="inferred from homology"/>
<dbReference type="Proteomes" id="UP000001108">
    <property type="component" value="Plasmid pSMED02"/>
</dbReference>
<dbReference type="SUPFAM" id="SSF48179">
    <property type="entry name" value="6-phosphogluconate dehydrogenase C-terminal domain-like"/>
    <property type="match status" value="1"/>
</dbReference>
<feature type="domain" description="Pyrroline-5-carboxylate reductase catalytic N-terminal" evidence="7">
    <location>
        <begin position="8"/>
        <end position="101"/>
    </location>
</feature>
<gene>
    <name evidence="4" type="primary">proC</name>
    <name evidence="9" type="ordered locus">Smed_5474</name>
</gene>
<dbReference type="InterPro" id="IPR028939">
    <property type="entry name" value="P5C_Rdtase_cat_N"/>
</dbReference>
<name>A6UKQ4_SINMW</name>
<evidence type="ECO:0000313" key="10">
    <source>
        <dbReference type="Proteomes" id="UP000001108"/>
    </source>
</evidence>
<keyword evidence="9" id="KW-0614">Plasmid</keyword>
<dbReference type="UniPathway" id="UPA00098">
    <property type="reaction ID" value="UER00361"/>
</dbReference>
<comment type="subcellular location">
    <subcellularLocation>
        <location evidence="4">Cytoplasm</location>
    </subcellularLocation>
</comment>
<dbReference type="PATRIC" id="fig|366394.8.peg.1967"/>
<dbReference type="NCBIfam" id="TIGR00112">
    <property type="entry name" value="proC"/>
    <property type="match status" value="1"/>
</dbReference>
<comment type="catalytic activity">
    <reaction evidence="4">
        <text>L-proline + NAD(+) = (S)-1-pyrroline-5-carboxylate + NADH + 2 H(+)</text>
        <dbReference type="Rhea" id="RHEA:14105"/>
        <dbReference type="ChEBI" id="CHEBI:15378"/>
        <dbReference type="ChEBI" id="CHEBI:17388"/>
        <dbReference type="ChEBI" id="CHEBI:57540"/>
        <dbReference type="ChEBI" id="CHEBI:57945"/>
        <dbReference type="ChEBI" id="CHEBI:60039"/>
        <dbReference type="EC" id="1.5.1.2"/>
    </reaction>
</comment>
<evidence type="ECO:0000256" key="4">
    <source>
        <dbReference type="HAMAP-Rule" id="MF_01925"/>
    </source>
</evidence>
<dbReference type="FunFam" id="1.10.3730.10:FF:000001">
    <property type="entry name" value="Pyrroline-5-carboxylate reductase"/>
    <property type="match status" value="1"/>
</dbReference>
<protein>
    <recommendedName>
        <fullName evidence="4 5">Pyrroline-5-carboxylate reductase</fullName>
        <shortName evidence="4">P5C reductase</shortName>
        <shortName evidence="4">P5CR</shortName>
        <ecNumber evidence="4 5">1.5.1.2</ecNumber>
    </recommendedName>
    <alternativeName>
        <fullName evidence="4">PCA reductase</fullName>
    </alternativeName>
</protein>
<dbReference type="InterPro" id="IPR036291">
    <property type="entry name" value="NAD(P)-bd_dom_sf"/>
</dbReference>
<keyword evidence="3 4" id="KW-0560">Oxidoreductase</keyword>
<dbReference type="EC" id="1.5.1.2" evidence="4 5"/>
<comment type="function">
    <text evidence="4">Catalyzes the reduction of 1-pyrroline-5-carboxylate (PCA) to L-proline.</text>
</comment>
<dbReference type="KEGG" id="smd:Smed_5474"/>
<organism evidence="9 10">
    <name type="scientific">Sinorhizobium medicae (strain WSM419)</name>
    <name type="common">Ensifer medicae</name>
    <dbReference type="NCBI Taxonomy" id="366394"/>
    <lineage>
        <taxon>Bacteria</taxon>
        <taxon>Pseudomonadati</taxon>
        <taxon>Pseudomonadota</taxon>
        <taxon>Alphaproteobacteria</taxon>
        <taxon>Hyphomicrobiales</taxon>
        <taxon>Rhizobiaceae</taxon>
        <taxon>Sinorhizobium/Ensifer group</taxon>
        <taxon>Sinorhizobium</taxon>
    </lineage>
</organism>
<evidence type="ECO:0000256" key="2">
    <source>
        <dbReference type="ARBA" id="ARBA00022857"/>
    </source>
</evidence>
<dbReference type="AlphaFoldDB" id="A6UKQ4"/>
<keyword evidence="4" id="KW-0641">Proline biosynthesis</keyword>
<comment type="similarity">
    <text evidence="1 4">Belongs to the pyrroline-5-carboxylate reductase family.</text>
</comment>
<feature type="domain" description="Pyrroline-5-carboxylate reductase dimerisation" evidence="8">
    <location>
        <begin position="164"/>
        <end position="269"/>
    </location>
</feature>
<dbReference type="PANTHER" id="PTHR11645">
    <property type="entry name" value="PYRROLINE-5-CARBOXYLATE REDUCTASE"/>
    <property type="match status" value="1"/>
</dbReference>
<dbReference type="HAMAP" id="MF_01925">
    <property type="entry name" value="P5C_reductase"/>
    <property type="match status" value="1"/>
</dbReference>
<comment type="catalytic activity">
    <reaction evidence="4">
        <text>L-proline + NADP(+) = (S)-1-pyrroline-5-carboxylate + NADPH + 2 H(+)</text>
        <dbReference type="Rhea" id="RHEA:14109"/>
        <dbReference type="ChEBI" id="CHEBI:15378"/>
        <dbReference type="ChEBI" id="CHEBI:17388"/>
        <dbReference type="ChEBI" id="CHEBI:57783"/>
        <dbReference type="ChEBI" id="CHEBI:58349"/>
        <dbReference type="ChEBI" id="CHEBI:60039"/>
        <dbReference type="EC" id="1.5.1.2"/>
    </reaction>
</comment>
<dbReference type="eggNOG" id="COG0345">
    <property type="taxonomic scope" value="Bacteria"/>
</dbReference>
<sequence>MPTSKHIILAGCGNMGYAMLEAWISRGGIPPRNVHVVEPVEALRSRAAVTGANAYGNIDEIDPTLQPAIIVVAVKPQVIAAVLEAYRRFASSAVFVSLAAGVSIETLETCLGPCAAMRAMPNTPASIGQGMTVTFANPRVGTAQAQRAGELLAATGEVIAVSSEHLVDVATAISGSGPAYLFHFLECLASAGQALGLDRETALILARQTIRGAAEMAATREDDPEVLRREVTSPNGTTAAALEVLMGQNALMALMRDAAAAAYKRAVELSRAN</sequence>
<evidence type="ECO:0000259" key="7">
    <source>
        <dbReference type="Pfam" id="PF03807"/>
    </source>
</evidence>
<evidence type="ECO:0000259" key="8">
    <source>
        <dbReference type="Pfam" id="PF14748"/>
    </source>
</evidence>
<dbReference type="RefSeq" id="WP_011970342.1">
    <property type="nucleotide sequence ID" value="NC_009621.1"/>
</dbReference>
<reference evidence="9 10" key="2">
    <citation type="journal article" date="2010" name="Stand. Genomic Sci.">
        <title>Complete genome sequence of the Medicago microsymbiont Ensifer (Sinorhizobium) medicae strain WSM419.</title>
        <authorList>
            <person name="Reeve W."/>
            <person name="Chain P."/>
            <person name="O'Hara G."/>
            <person name="Ardley J."/>
            <person name="Nandesena K."/>
            <person name="Brau L."/>
            <person name="Tiwari R."/>
            <person name="Malfatti S."/>
            <person name="Kiss H."/>
            <person name="Lapidus A."/>
            <person name="Copeland A."/>
            <person name="Nolan M."/>
            <person name="Land M."/>
            <person name="Hauser L."/>
            <person name="Chang Y.J."/>
            <person name="Ivanova N."/>
            <person name="Mavromatis K."/>
            <person name="Markowitz V."/>
            <person name="Kyrpides N."/>
            <person name="Gollagher M."/>
            <person name="Yates R."/>
            <person name="Dilworth M."/>
            <person name="Howieson J."/>
        </authorList>
    </citation>
    <scope>NUCLEOTIDE SEQUENCE [LARGE SCALE GENOMIC DNA]</scope>
    <source>
        <strain evidence="9 10">WSM419</strain>
        <plasmid evidence="10">Plasmid pSMED02</plasmid>
    </source>
</reference>
<accession>A6UKQ4</accession>
<keyword evidence="2 4" id="KW-0521">NADP</keyword>
<evidence type="ECO:0000256" key="1">
    <source>
        <dbReference type="ARBA" id="ARBA00005525"/>
    </source>
</evidence>
<dbReference type="PIRSF" id="PIRSF000193">
    <property type="entry name" value="Pyrrol-5-carb_rd"/>
    <property type="match status" value="1"/>
</dbReference>
<dbReference type="GO" id="GO:0005737">
    <property type="term" value="C:cytoplasm"/>
    <property type="evidence" value="ECO:0007669"/>
    <property type="project" value="UniProtKB-SubCell"/>
</dbReference>
<dbReference type="PANTHER" id="PTHR11645:SF0">
    <property type="entry name" value="PYRROLINE-5-CARBOXYLATE REDUCTASE 3"/>
    <property type="match status" value="1"/>
</dbReference>
<dbReference type="OrthoDB" id="9805754at2"/>
<dbReference type="SUPFAM" id="SSF51735">
    <property type="entry name" value="NAD(P)-binding Rossmann-fold domains"/>
    <property type="match status" value="1"/>
</dbReference>
<keyword evidence="4" id="KW-0028">Amino-acid biosynthesis</keyword>
<dbReference type="Gene3D" id="1.10.3730.10">
    <property type="entry name" value="ProC C-terminal domain-like"/>
    <property type="match status" value="1"/>
</dbReference>
<comment type="pathway">
    <text evidence="4">Amino-acid biosynthesis; L-proline biosynthesis; L-proline from L-glutamate 5-semialdehyde: step 1/1.</text>
</comment>
<dbReference type="InterPro" id="IPR008927">
    <property type="entry name" value="6-PGluconate_DH-like_C_sf"/>
</dbReference>
<dbReference type="Pfam" id="PF14748">
    <property type="entry name" value="P5CR_dimer"/>
    <property type="match status" value="1"/>
</dbReference>
<evidence type="ECO:0000256" key="6">
    <source>
        <dbReference type="PIRSR" id="PIRSR000193-1"/>
    </source>
</evidence>
<evidence type="ECO:0000256" key="3">
    <source>
        <dbReference type="ARBA" id="ARBA00023002"/>
    </source>
</evidence>
<geneLocation type="plasmid" evidence="9 10">
    <name>pSMED02</name>
</geneLocation>
<dbReference type="GO" id="GO:0055129">
    <property type="term" value="P:L-proline biosynthetic process"/>
    <property type="evidence" value="ECO:0007669"/>
    <property type="project" value="UniProtKB-UniRule"/>
</dbReference>
<keyword evidence="4" id="KW-0963">Cytoplasm</keyword>
<evidence type="ECO:0000256" key="5">
    <source>
        <dbReference type="NCBIfam" id="TIGR00112"/>
    </source>
</evidence>
<dbReference type="InterPro" id="IPR000304">
    <property type="entry name" value="Pyrroline-COOH_reductase"/>
</dbReference>
<dbReference type="Pfam" id="PF03807">
    <property type="entry name" value="F420_oxidored"/>
    <property type="match status" value="1"/>
</dbReference>
<feature type="binding site" evidence="6">
    <location>
        <begin position="73"/>
        <end position="76"/>
    </location>
    <ligand>
        <name>NADP(+)</name>
        <dbReference type="ChEBI" id="CHEBI:58349"/>
    </ligand>
</feature>
<dbReference type="HOGENOM" id="CLU_042344_0_2_5"/>
<dbReference type="GO" id="GO:0004735">
    <property type="term" value="F:pyrroline-5-carboxylate reductase activity"/>
    <property type="evidence" value="ECO:0007669"/>
    <property type="project" value="UniProtKB-UniRule"/>
</dbReference>
<dbReference type="Gene3D" id="3.40.50.720">
    <property type="entry name" value="NAD(P)-binding Rossmann-like Domain"/>
    <property type="match status" value="1"/>
</dbReference>
<reference evidence="10" key="1">
    <citation type="submission" date="2007-06" db="EMBL/GenBank/DDBJ databases">
        <title>Complete sequence of Sinorhizobium medicae WSM419 plasmid pSMED02.</title>
        <authorList>
            <consortium name="US DOE Joint Genome Institute"/>
            <person name="Copeland A."/>
            <person name="Lucas S."/>
            <person name="Lapidus A."/>
            <person name="Barry K."/>
            <person name="Glavina del Rio T."/>
            <person name="Dalin E."/>
            <person name="Tice H."/>
            <person name="Pitluck S."/>
            <person name="Chain P."/>
            <person name="Malfatti S."/>
            <person name="Shin M."/>
            <person name="Vergez L."/>
            <person name="Schmutz J."/>
            <person name="Larimer F."/>
            <person name="Land M."/>
            <person name="Hauser L."/>
            <person name="Kyrpides N."/>
            <person name="Mikhailova N."/>
            <person name="Reeve W.G."/>
            <person name="Richardson P."/>
        </authorList>
    </citation>
    <scope>NUCLEOTIDE SEQUENCE [LARGE SCALE GENOMIC DNA]</scope>
    <source>
        <strain evidence="10">WSM419</strain>
        <plasmid evidence="10">Plasmid pSMED02</plasmid>
    </source>
</reference>
<dbReference type="EMBL" id="CP000740">
    <property type="protein sequence ID" value="ABR64234.1"/>
    <property type="molecule type" value="Genomic_DNA"/>
</dbReference>